<gene>
    <name evidence="2" type="ORF">GCM10022257_07230</name>
</gene>
<evidence type="ECO:0000256" key="1">
    <source>
        <dbReference type="SAM" id="Phobius"/>
    </source>
</evidence>
<comment type="caution">
    <text evidence="2">The sequence shown here is derived from an EMBL/GenBank/DDBJ whole genome shotgun (WGS) entry which is preliminary data.</text>
</comment>
<evidence type="ECO:0000313" key="2">
    <source>
        <dbReference type="EMBL" id="GAA4268622.1"/>
    </source>
</evidence>
<organism evidence="2 3">
    <name type="scientific">Hyunsoonleella aestuarii</name>
    <dbReference type="NCBI Taxonomy" id="912802"/>
    <lineage>
        <taxon>Bacteria</taxon>
        <taxon>Pseudomonadati</taxon>
        <taxon>Bacteroidota</taxon>
        <taxon>Flavobacteriia</taxon>
        <taxon>Flavobacteriales</taxon>
        <taxon>Flavobacteriaceae</taxon>
    </lineage>
</organism>
<keyword evidence="1" id="KW-0472">Membrane</keyword>
<keyword evidence="3" id="KW-1185">Reference proteome</keyword>
<feature type="transmembrane region" description="Helical" evidence="1">
    <location>
        <begin position="95"/>
        <end position="113"/>
    </location>
</feature>
<sequence>MAGGVVFSALQMLPFILSNPNLPPSLANGILFIDFVALGGFVISVYFGVRNVKDTRIHGRWMIATVFWSLLPALIRFLNYPVGKIVNWDLNFTELVYVTNGLVFLSMGLIILIDYSKEKIIYTSYSIIAIVMIIMSISYSYMVEAPWWGNFLKVLLKN</sequence>
<feature type="transmembrane region" description="Helical" evidence="1">
    <location>
        <begin position="61"/>
        <end position="83"/>
    </location>
</feature>
<dbReference type="Proteomes" id="UP001500027">
    <property type="component" value="Unassembled WGS sequence"/>
</dbReference>
<evidence type="ECO:0000313" key="3">
    <source>
        <dbReference type="Proteomes" id="UP001500027"/>
    </source>
</evidence>
<reference evidence="3" key="1">
    <citation type="journal article" date="2019" name="Int. J. Syst. Evol. Microbiol.">
        <title>The Global Catalogue of Microorganisms (GCM) 10K type strain sequencing project: providing services to taxonomists for standard genome sequencing and annotation.</title>
        <authorList>
            <consortium name="The Broad Institute Genomics Platform"/>
            <consortium name="The Broad Institute Genome Sequencing Center for Infectious Disease"/>
            <person name="Wu L."/>
            <person name="Ma J."/>
        </authorList>
    </citation>
    <scope>NUCLEOTIDE SEQUENCE [LARGE SCALE GENOMIC DNA]</scope>
    <source>
        <strain evidence="3">JCM 17452</strain>
    </source>
</reference>
<keyword evidence="1" id="KW-1133">Transmembrane helix</keyword>
<protein>
    <submittedName>
        <fullName evidence="2">Uncharacterized protein</fullName>
    </submittedName>
</protein>
<keyword evidence="1" id="KW-0812">Transmembrane</keyword>
<feature type="transmembrane region" description="Helical" evidence="1">
    <location>
        <begin position="120"/>
        <end position="142"/>
    </location>
</feature>
<dbReference type="EMBL" id="BAABAV010000001">
    <property type="protein sequence ID" value="GAA4268622.1"/>
    <property type="molecule type" value="Genomic_DNA"/>
</dbReference>
<feature type="transmembrane region" description="Helical" evidence="1">
    <location>
        <begin position="28"/>
        <end position="49"/>
    </location>
</feature>
<name>A0ABP8E8S5_9FLAO</name>
<proteinExistence type="predicted"/>
<accession>A0ABP8E8S5</accession>